<gene>
    <name evidence="14" type="ORF">ABV300_01540</name>
</gene>
<evidence type="ECO:0000256" key="2">
    <source>
        <dbReference type="ARBA" id="ARBA00006337"/>
    </source>
</evidence>
<evidence type="ECO:0000256" key="10">
    <source>
        <dbReference type="SAM" id="MobiDB-lite"/>
    </source>
</evidence>
<reference evidence="14" key="1">
    <citation type="submission" date="2024-06" db="EMBL/GenBank/DDBJ databases">
        <title>A Novel Isolate, Dehalogenimonas sp. Strain 4OHTPN, Dechlorinates Aromatic 4 Hydroxy chlorothalonil by a Novel Reductive Dehalogenase.</title>
        <authorList>
            <person name="Liu G."/>
        </authorList>
    </citation>
    <scope>NUCLEOTIDE SEQUENCE</scope>
    <source>
        <strain evidence="14">4OHTPN</strain>
    </source>
</reference>
<keyword evidence="5 9" id="KW-1133">Transmembrane helix</keyword>
<dbReference type="SMART" id="SM00116">
    <property type="entry name" value="CBS"/>
    <property type="match status" value="2"/>
</dbReference>
<dbReference type="FunFam" id="3.10.580.10:FF:000002">
    <property type="entry name" value="Magnesium/cobalt efflux protein CorC"/>
    <property type="match status" value="1"/>
</dbReference>
<comment type="subcellular location">
    <subcellularLocation>
        <location evidence="1">Membrane</location>
        <topology evidence="1">Multi-pass membrane protein</topology>
    </subcellularLocation>
</comment>
<dbReference type="InterPro" id="IPR036318">
    <property type="entry name" value="FAD-bd_PCMH-like_sf"/>
</dbReference>
<dbReference type="PROSITE" id="PS51371">
    <property type="entry name" value="CBS"/>
    <property type="match status" value="2"/>
</dbReference>
<feature type="domain" description="CNNM transmembrane" evidence="13">
    <location>
        <begin position="1"/>
        <end position="187"/>
    </location>
</feature>
<dbReference type="Gene3D" id="3.10.580.10">
    <property type="entry name" value="CBS-domain"/>
    <property type="match status" value="1"/>
</dbReference>
<protein>
    <submittedName>
        <fullName evidence="14">Hemolysin family protein</fullName>
    </submittedName>
</protein>
<evidence type="ECO:0000256" key="3">
    <source>
        <dbReference type="ARBA" id="ARBA00022692"/>
    </source>
</evidence>
<dbReference type="AlphaFoldDB" id="A0AAU8GB08"/>
<sequence length="442" mass="48860">MENTYLILLVICLLLSAFFSSSETAFISLSKFRLQTMLDEKVKGADTVARLVEKPERLLSTVLLGNNFVNIAASALATVIAIDVLGEEYGVLVATIALTVVILIFAEVTPKTVATRHSEKITLAFARPISFIAWLFTPGVTFLSWVASGFMRLFGGGQTYHRSLFNEEEIRSMIDVGHKEGTVKMAEAEMLHAVFDFRDRPVSEVLVPRPEVVAVEKGSSMEAFFEIYEKSPMSRFPVYEENMDNVVGILSIKDVLMAQARGEVKPEDSVDGLMRPAYFAPESKAIGELFNEMRDKNFRMCVVIDEHGGTAGIVSLSRLMEEIVGPVGDELSRAEKDYESINEYTFQVDGGMRVHDLNEELELGLPEGEDYETVAGFIMKKLGQIPRQGQVLRHDGLKLVVTRMRGKKIEDVLITKEKKPEPAAPSPGQPTTGSPAQTGGKQ</sequence>
<feature type="region of interest" description="Disordered" evidence="10">
    <location>
        <begin position="411"/>
        <end position="442"/>
    </location>
</feature>
<dbReference type="Pfam" id="PF03471">
    <property type="entry name" value="CorC_HlyC"/>
    <property type="match status" value="1"/>
</dbReference>
<feature type="transmembrane region" description="Helical" evidence="11">
    <location>
        <begin position="89"/>
        <end position="109"/>
    </location>
</feature>
<dbReference type="Gene3D" id="3.30.465.10">
    <property type="match status" value="1"/>
</dbReference>
<dbReference type="GO" id="GO:0050660">
    <property type="term" value="F:flavin adenine dinucleotide binding"/>
    <property type="evidence" value="ECO:0007669"/>
    <property type="project" value="InterPro"/>
</dbReference>
<dbReference type="CDD" id="cd04590">
    <property type="entry name" value="CBS_pair_CorC_HlyC_assoc"/>
    <property type="match status" value="1"/>
</dbReference>
<feature type="compositionally biased region" description="Basic and acidic residues" evidence="10">
    <location>
        <begin position="411"/>
        <end position="421"/>
    </location>
</feature>
<keyword evidence="4" id="KW-0677">Repeat</keyword>
<feature type="compositionally biased region" description="Polar residues" evidence="10">
    <location>
        <begin position="429"/>
        <end position="442"/>
    </location>
</feature>
<evidence type="ECO:0000256" key="11">
    <source>
        <dbReference type="SAM" id="Phobius"/>
    </source>
</evidence>
<dbReference type="PANTHER" id="PTHR22777:SF17">
    <property type="entry name" value="UPF0053 PROTEIN SLL0260"/>
    <property type="match status" value="1"/>
</dbReference>
<dbReference type="EMBL" id="CP159307">
    <property type="protein sequence ID" value="XCH33580.1"/>
    <property type="molecule type" value="Genomic_DNA"/>
</dbReference>
<evidence type="ECO:0000259" key="12">
    <source>
        <dbReference type="PROSITE" id="PS51371"/>
    </source>
</evidence>
<evidence type="ECO:0000256" key="6">
    <source>
        <dbReference type="ARBA" id="ARBA00023122"/>
    </source>
</evidence>
<evidence type="ECO:0000256" key="4">
    <source>
        <dbReference type="ARBA" id="ARBA00022737"/>
    </source>
</evidence>
<dbReference type="PROSITE" id="PS51846">
    <property type="entry name" value="CNNM"/>
    <property type="match status" value="1"/>
</dbReference>
<evidence type="ECO:0000256" key="9">
    <source>
        <dbReference type="PROSITE-ProRule" id="PRU01193"/>
    </source>
</evidence>
<dbReference type="InterPro" id="IPR005170">
    <property type="entry name" value="Transptr-assoc_dom"/>
</dbReference>
<dbReference type="PANTHER" id="PTHR22777">
    <property type="entry name" value="HEMOLYSIN-RELATED"/>
    <property type="match status" value="1"/>
</dbReference>
<dbReference type="Pfam" id="PF01595">
    <property type="entry name" value="CNNM"/>
    <property type="match status" value="1"/>
</dbReference>
<dbReference type="GO" id="GO:0005886">
    <property type="term" value="C:plasma membrane"/>
    <property type="evidence" value="ECO:0007669"/>
    <property type="project" value="TreeGrafter"/>
</dbReference>
<proteinExistence type="inferred from homology"/>
<evidence type="ECO:0000256" key="5">
    <source>
        <dbReference type="ARBA" id="ARBA00022989"/>
    </source>
</evidence>
<dbReference type="SUPFAM" id="SSF54631">
    <property type="entry name" value="CBS-domain pair"/>
    <property type="match status" value="1"/>
</dbReference>
<organism evidence="14">
    <name type="scientific">Dehalogenimonas sp. 4OHTPN</name>
    <dbReference type="NCBI Taxonomy" id="3166643"/>
    <lineage>
        <taxon>Bacteria</taxon>
        <taxon>Bacillati</taxon>
        <taxon>Chloroflexota</taxon>
        <taxon>Dehalococcoidia</taxon>
        <taxon>Dehalococcoidales</taxon>
        <taxon>Dehalococcoidaceae</taxon>
        <taxon>Dehalogenimonas</taxon>
    </lineage>
</organism>
<name>A0AAU8GB08_9CHLR</name>
<dbReference type="InterPro" id="IPR044751">
    <property type="entry name" value="Ion_transp-like_CBS"/>
</dbReference>
<feature type="transmembrane region" description="Helical" evidence="11">
    <location>
        <begin position="58"/>
        <end position="82"/>
    </location>
</feature>
<evidence type="ECO:0000259" key="13">
    <source>
        <dbReference type="PROSITE" id="PS51846"/>
    </source>
</evidence>
<comment type="similarity">
    <text evidence="2">Belongs to the UPF0053 family.</text>
</comment>
<dbReference type="InterPro" id="IPR000644">
    <property type="entry name" value="CBS_dom"/>
</dbReference>
<keyword evidence="7 9" id="KW-0472">Membrane</keyword>
<feature type="domain" description="CBS" evidence="12">
    <location>
        <begin position="273"/>
        <end position="330"/>
    </location>
</feature>
<dbReference type="SMART" id="SM01091">
    <property type="entry name" value="CorC_HlyC"/>
    <property type="match status" value="1"/>
</dbReference>
<accession>A0AAU8GB08</accession>
<evidence type="ECO:0000256" key="1">
    <source>
        <dbReference type="ARBA" id="ARBA00004141"/>
    </source>
</evidence>
<evidence type="ECO:0000313" key="14">
    <source>
        <dbReference type="EMBL" id="XCH33580.1"/>
    </source>
</evidence>
<evidence type="ECO:0000256" key="7">
    <source>
        <dbReference type="ARBA" id="ARBA00023136"/>
    </source>
</evidence>
<keyword evidence="6 8" id="KW-0129">CBS domain</keyword>
<dbReference type="RefSeq" id="WP_353714805.1">
    <property type="nucleotide sequence ID" value="NZ_CP159307.1"/>
</dbReference>
<feature type="domain" description="CBS" evidence="12">
    <location>
        <begin position="208"/>
        <end position="267"/>
    </location>
</feature>
<evidence type="ECO:0000256" key="8">
    <source>
        <dbReference type="PROSITE-ProRule" id="PRU00703"/>
    </source>
</evidence>
<dbReference type="InterPro" id="IPR046342">
    <property type="entry name" value="CBS_dom_sf"/>
</dbReference>
<dbReference type="Pfam" id="PF00571">
    <property type="entry name" value="CBS"/>
    <property type="match status" value="2"/>
</dbReference>
<feature type="transmembrane region" description="Helical" evidence="11">
    <location>
        <begin position="129"/>
        <end position="154"/>
    </location>
</feature>
<dbReference type="SUPFAM" id="SSF56176">
    <property type="entry name" value="FAD-binding/transporter-associated domain-like"/>
    <property type="match status" value="1"/>
</dbReference>
<dbReference type="InterPro" id="IPR002550">
    <property type="entry name" value="CNNM"/>
</dbReference>
<dbReference type="InterPro" id="IPR016169">
    <property type="entry name" value="FAD-bd_PCMH_sub2"/>
</dbReference>
<keyword evidence="3 9" id="KW-0812">Transmembrane</keyword>